<dbReference type="AlphaFoldDB" id="A0A4R6QMB3"/>
<organism evidence="1 2">
    <name type="scientific">Roseateles toxinivorans</name>
    <dbReference type="NCBI Taxonomy" id="270368"/>
    <lineage>
        <taxon>Bacteria</taxon>
        <taxon>Pseudomonadati</taxon>
        <taxon>Pseudomonadota</taxon>
        <taxon>Betaproteobacteria</taxon>
        <taxon>Burkholderiales</taxon>
        <taxon>Sphaerotilaceae</taxon>
        <taxon>Roseateles</taxon>
    </lineage>
</organism>
<gene>
    <name evidence="1" type="ORF">DES47_10353</name>
</gene>
<keyword evidence="2" id="KW-1185">Reference proteome</keyword>
<evidence type="ECO:0000313" key="1">
    <source>
        <dbReference type="EMBL" id="TDP71075.1"/>
    </source>
</evidence>
<dbReference type="InParanoid" id="A0A4R6QMB3"/>
<dbReference type="RefSeq" id="WP_133700881.1">
    <property type="nucleotide sequence ID" value="NZ_SNXS01000003.1"/>
</dbReference>
<dbReference type="Pfam" id="PF10944">
    <property type="entry name" value="DUF2630"/>
    <property type="match status" value="1"/>
</dbReference>
<dbReference type="Proteomes" id="UP000295361">
    <property type="component" value="Unassembled WGS sequence"/>
</dbReference>
<dbReference type="OrthoDB" id="7376174at2"/>
<name>A0A4R6QMB3_9BURK</name>
<dbReference type="EMBL" id="SNXS01000003">
    <property type="protein sequence ID" value="TDP71075.1"/>
    <property type="molecule type" value="Genomic_DNA"/>
</dbReference>
<sequence length="77" mass="9102">MSDKKILEHITALVDEEHRLRDDHAARDQHAERLRHLAEQLDQCWDLLRQRRAKREFGDDPAEAAIRDVLTVETYKG</sequence>
<accession>A0A4R6QMB3</accession>
<evidence type="ECO:0000313" key="2">
    <source>
        <dbReference type="Proteomes" id="UP000295361"/>
    </source>
</evidence>
<proteinExistence type="predicted"/>
<dbReference type="InterPro" id="IPR020311">
    <property type="entry name" value="Uncharacterised_Rv0898c"/>
</dbReference>
<comment type="caution">
    <text evidence="1">The sequence shown here is derived from an EMBL/GenBank/DDBJ whole genome shotgun (WGS) entry which is preliminary data.</text>
</comment>
<reference evidence="1 2" key="1">
    <citation type="submission" date="2019-03" db="EMBL/GenBank/DDBJ databases">
        <title>Genomic Encyclopedia of Type Strains, Phase IV (KMG-IV): sequencing the most valuable type-strain genomes for metagenomic binning, comparative biology and taxonomic classification.</title>
        <authorList>
            <person name="Goeker M."/>
        </authorList>
    </citation>
    <scope>NUCLEOTIDE SEQUENCE [LARGE SCALE GENOMIC DNA]</scope>
    <source>
        <strain evidence="1 2">DSM 16998</strain>
    </source>
</reference>
<protein>
    <submittedName>
        <fullName evidence="1">Uncharacterized protein DUF2630</fullName>
    </submittedName>
</protein>